<evidence type="ECO:0008006" key="5">
    <source>
        <dbReference type="Google" id="ProtNLM"/>
    </source>
</evidence>
<name>A0AAV8ZU06_9CUCU</name>
<feature type="domain" description="Transposable element P transposase-like GTP-binding insertion" evidence="2">
    <location>
        <begin position="394"/>
        <end position="508"/>
    </location>
</feature>
<evidence type="ECO:0000313" key="4">
    <source>
        <dbReference type="Proteomes" id="UP001162156"/>
    </source>
</evidence>
<organism evidence="3 4">
    <name type="scientific">Rhamnusium bicolor</name>
    <dbReference type="NCBI Taxonomy" id="1586634"/>
    <lineage>
        <taxon>Eukaryota</taxon>
        <taxon>Metazoa</taxon>
        <taxon>Ecdysozoa</taxon>
        <taxon>Arthropoda</taxon>
        <taxon>Hexapoda</taxon>
        <taxon>Insecta</taxon>
        <taxon>Pterygota</taxon>
        <taxon>Neoptera</taxon>
        <taxon>Endopterygota</taxon>
        <taxon>Coleoptera</taxon>
        <taxon>Polyphaga</taxon>
        <taxon>Cucujiformia</taxon>
        <taxon>Chrysomeloidea</taxon>
        <taxon>Cerambycidae</taxon>
        <taxon>Lepturinae</taxon>
        <taxon>Rhagiini</taxon>
        <taxon>Rhamnusium</taxon>
    </lineage>
</organism>
<dbReference type="EMBL" id="JANEYF010000257">
    <property type="protein sequence ID" value="KAJ8971075.1"/>
    <property type="molecule type" value="Genomic_DNA"/>
</dbReference>
<sequence length="546" mass="62128">MHEIKHIEHYSKVESIQGNSNNPTSLLDDFGPSHIKVKFTYSRSDRKRVADCLADESDSDYAILNNSNNSNDVFCKDLPVDCNTQLNLDVSPSPPKKPKLKPKHSPTLLKTFNVRRVSQLDPKEKKYYFIDRFQRQRISKLTKKLSESKIALSNLPNIINSNLFSKLLQRLNSAGVTFIELQIKNCKRKRPVYNSQNKAIALALYKRGPRCYRLLKKFFILPSKSTINKYLTKIPLETGINKKLFEKLSIRVRKMNSLNRVCCLAFDEISLSVGLKYEKSKDKVVGYVDLGSIGRRNEIANHALVFLVQGIGKHWKQPVAYYFTKDVIKTNELKILLVEIISFLQSCGLTVMCTVCDQGSTNRSAIKQLITESNSTDSFKVNDKEIIPIFDVPHLLKNTRTGLYNYVIKFSSNREAKFSHIMKCYEIDKMKRFQGLRKLQDHYFKLNQSTVKMKVNIAARTLSASVASAIESMISNPTSGLPSEAINTAEFVSDMDNLFDSLNSRLIKTSNGSSLKSSVTRYSPHVTFWSNMLEKNRVMVISVPSG</sequence>
<proteinExistence type="predicted"/>
<dbReference type="AlphaFoldDB" id="A0AAV8ZU06"/>
<evidence type="ECO:0000259" key="1">
    <source>
        <dbReference type="Pfam" id="PF21787"/>
    </source>
</evidence>
<evidence type="ECO:0000259" key="2">
    <source>
        <dbReference type="Pfam" id="PF21788"/>
    </source>
</evidence>
<keyword evidence="4" id="KW-1185">Reference proteome</keyword>
<dbReference type="InterPro" id="IPR048365">
    <property type="entry name" value="TNP-like_RNaseH_N"/>
</dbReference>
<reference evidence="3" key="1">
    <citation type="journal article" date="2023" name="Insect Mol. Biol.">
        <title>Genome sequencing provides insights into the evolution of gene families encoding plant cell wall-degrading enzymes in longhorned beetles.</title>
        <authorList>
            <person name="Shin N.R."/>
            <person name="Okamura Y."/>
            <person name="Kirsch R."/>
            <person name="Pauchet Y."/>
        </authorList>
    </citation>
    <scope>NUCLEOTIDE SEQUENCE</scope>
    <source>
        <strain evidence="3">RBIC_L_NR</strain>
    </source>
</reference>
<feature type="domain" description="Transposable element P transposase-like RNase H" evidence="1">
    <location>
        <begin position="237"/>
        <end position="369"/>
    </location>
</feature>
<dbReference type="Proteomes" id="UP001162156">
    <property type="component" value="Unassembled WGS sequence"/>
</dbReference>
<accession>A0AAV8ZU06</accession>
<comment type="caution">
    <text evidence="3">The sequence shown here is derived from an EMBL/GenBank/DDBJ whole genome shotgun (WGS) entry which is preliminary data.</text>
</comment>
<evidence type="ECO:0000313" key="3">
    <source>
        <dbReference type="EMBL" id="KAJ8971075.1"/>
    </source>
</evidence>
<protein>
    <recommendedName>
        <fullName evidence="5">Transposable element P transposase</fullName>
    </recommendedName>
</protein>
<gene>
    <name evidence="3" type="ORF">NQ314_000908</name>
</gene>
<dbReference type="Pfam" id="PF21787">
    <property type="entry name" value="TNP-like_RNaseH_N"/>
    <property type="match status" value="1"/>
</dbReference>
<dbReference type="InterPro" id="IPR048366">
    <property type="entry name" value="TNP-like_GBD"/>
</dbReference>
<dbReference type="Pfam" id="PF21788">
    <property type="entry name" value="TNP-like_GBD"/>
    <property type="match status" value="1"/>
</dbReference>